<dbReference type="Proteomes" id="UP001597280">
    <property type="component" value="Unassembled WGS sequence"/>
</dbReference>
<dbReference type="PRINTS" id="PR00037">
    <property type="entry name" value="HTHLACR"/>
</dbReference>
<dbReference type="PANTHER" id="PTHR30146:SF155">
    <property type="entry name" value="ALANINE RACEMASE"/>
    <property type="match status" value="1"/>
</dbReference>
<dbReference type="RefSeq" id="WP_343905284.1">
    <property type="nucleotide sequence ID" value="NZ_BAAAIS010000003.1"/>
</dbReference>
<feature type="domain" description="HTH deoR-type" evidence="5">
    <location>
        <begin position="3"/>
        <end position="58"/>
    </location>
</feature>
<evidence type="ECO:0000259" key="5">
    <source>
        <dbReference type="PROSITE" id="PS51000"/>
    </source>
</evidence>
<dbReference type="Gene3D" id="3.40.50.2300">
    <property type="match status" value="2"/>
</dbReference>
<evidence type="ECO:0000313" key="6">
    <source>
        <dbReference type="EMBL" id="MFD1836019.1"/>
    </source>
</evidence>
<gene>
    <name evidence="6" type="ORF">ACFSDA_13175</name>
</gene>
<keyword evidence="7" id="KW-1185">Reference proteome</keyword>
<evidence type="ECO:0000256" key="1">
    <source>
        <dbReference type="ARBA" id="ARBA00023015"/>
    </source>
</evidence>
<dbReference type="InterPro" id="IPR036390">
    <property type="entry name" value="WH_DNA-bd_sf"/>
</dbReference>
<evidence type="ECO:0000256" key="3">
    <source>
        <dbReference type="ARBA" id="ARBA00023163"/>
    </source>
</evidence>
<dbReference type="CDD" id="cd06267">
    <property type="entry name" value="PBP1_LacI_sugar_binding-like"/>
    <property type="match status" value="1"/>
</dbReference>
<dbReference type="SMART" id="SM00420">
    <property type="entry name" value="HTH_DEOR"/>
    <property type="match status" value="1"/>
</dbReference>
<dbReference type="Pfam" id="PF13377">
    <property type="entry name" value="Peripla_BP_3"/>
    <property type="match status" value="1"/>
</dbReference>
<dbReference type="PANTHER" id="PTHR30146">
    <property type="entry name" value="LACI-RELATED TRANSCRIPTIONAL REPRESSOR"/>
    <property type="match status" value="1"/>
</dbReference>
<feature type="region of interest" description="Disordered" evidence="4">
    <location>
        <begin position="59"/>
        <end position="84"/>
    </location>
</feature>
<dbReference type="InterPro" id="IPR018356">
    <property type="entry name" value="Tscrpt_reg_HTH_DeoR_CS"/>
</dbReference>
<dbReference type="InterPro" id="IPR046335">
    <property type="entry name" value="LacI/GalR-like_sensor"/>
</dbReference>
<reference evidence="7" key="1">
    <citation type="journal article" date="2019" name="Int. J. Syst. Evol. Microbiol.">
        <title>The Global Catalogue of Microorganisms (GCM) 10K type strain sequencing project: providing services to taxonomists for standard genome sequencing and annotation.</title>
        <authorList>
            <consortium name="The Broad Institute Genomics Platform"/>
            <consortium name="The Broad Institute Genome Sequencing Center for Infectious Disease"/>
            <person name="Wu L."/>
            <person name="Ma J."/>
        </authorList>
    </citation>
    <scope>NUCLEOTIDE SEQUENCE [LARGE SCALE GENOMIC DNA]</scope>
    <source>
        <strain evidence="7">JCM 11650</strain>
    </source>
</reference>
<dbReference type="Pfam" id="PF08220">
    <property type="entry name" value="HTH_DeoR"/>
    <property type="match status" value="1"/>
</dbReference>
<dbReference type="Gene3D" id="1.10.10.10">
    <property type="entry name" value="Winged helix-like DNA-binding domain superfamily/Winged helix DNA-binding domain"/>
    <property type="match status" value="1"/>
</dbReference>
<dbReference type="InterPro" id="IPR028082">
    <property type="entry name" value="Peripla_BP_I"/>
</dbReference>
<evidence type="ECO:0000313" key="7">
    <source>
        <dbReference type="Proteomes" id="UP001597280"/>
    </source>
</evidence>
<comment type="caution">
    <text evidence="6">The sequence shown here is derived from an EMBL/GenBank/DDBJ whole genome shotgun (WGS) entry which is preliminary data.</text>
</comment>
<evidence type="ECO:0000256" key="2">
    <source>
        <dbReference type="ARBA" id="ARBA00023125"/>
    </source>
</evidence>
<organism evidence="6 7">
    <name type="scientific">Brachybacterium rhamnosum</name>
    <dbReference type="NCBI Taxonomy" id="173361"/>
    <lineage>
        <taxon>Bacteria</taxon>
        <taxon>Bacillati</taxon>
        <taxon>Actinomycetota</taxon>
        <taxon>Actinomycetes</taxon>
        <taxon>Micrococcales</taxon>
        <taxon>Dermabacteraceae</taxon>
        <taxon>Brachybacterium</taxon>
    </lineage>
</organism>
<proteinExistence type="predicted"/>
<dbReference type="PROSITE" id="PS00894">
    <property type="entry name" value="HTH_DEOR_1"/>
    <property type="match status" value="1"/>
</dbReference>
<dbReference type="InterPro" id="IPR001034">
    <property type="entry name" value="DeoR_HTH"/>
</dbReference>
<evidence type="ECO:0000256" key="4">
    <source>
        <dbReference type="SAM" id="MobiDB-lite"/>
    </source>
</evidence>
<dbReference type="SUPFAM" id="SSF46785">
    <property type="entry name" value="Winged helix' DNA-binding domain"/>
    <property type="match status" value="1"/>
</dbReference>
<keyword evidence="1" id="KW-0805">Transcription regulation</keyword>
<accession>A0ABW4Q0S6</accession>
<dbReference type="SUPFAM" id="SSF53822">
    <property type="entry name" value="Periplasmic binding protein-like I"/>
    <property type="match status" value="1"/>
</dbReference>
<sequence length="365" mass="38704">MNVPGRQERILMELRMHGTVSVADFAARMGISPMTVRRDLRELADAGALRRIHGGAEAIEVPPSTTVRHRPSARRGPDADPEGGALFTLGVLSPDPSYYFPTVVDGALERTRELGGRMMLGVSRYDPDRERVQLERLIAGGADALLVTSASADDPALRERLVDCGLPVVMVERGVAEETEGAVLESVRTDHAAGAALAVGHLVELGHERIGMFTYDTPTAGALRPGFARALERRGLPGDAPVIVIEEGEDTAAQSRRCLDRALEAGVTALLVHSDHYAADFLGTALETGLEIPGDLSLISYDDEIAELAAVPLTAVSPPRRDVGRIAVGLVFDRLSSGAQAGLAARHVAVRPSLAVRASTAAPCR</sequence>
<dbReference type="InterPro" id="IPR036388">
    <property type="entry name" value="WH-like_DNA-bd_sf"/>
</dbReference>
<dbReference type="EMBL" id="JBHUFL010000003">
    <property type="protein sequence ID" value="MFD1836019.1"/>
    <property type="molecule type" value="Genomic_DNA"/>
</dbReference>
<keyword evidence="3" id="KW-0804">Transcription</keyword>
<dbReference type="PROSITE" id="PS51000">
    <property type="entry name" value="HTH_DEOR_2"/>
    <property type="match status" value="1"/>
</dbReference>
<protein>
    <submittedName>
        <fullName evidence="6">Substrate-binding domain-containing protein</fullName>
    </submittedName>
</protein>
<keyword evidence="2" id="KW-0238">DNA-binding</keyword>
<name>A0ABW4Q0S6_9MICO</name>